<accession>A0A068UI95</accession>
<evidence type="ECO:0000259" key="2">
    <source>
        <dbReference type="PROSITE" id="PS50181"/>
    </source>
</evidence>
<evidence type="ECO:0000313" key="4">
    <source>
        <dbReference type="Proteomes" id="UP000295252"/>
    </source>
</evidence>
<dbReference type="InterPro" id="IPR036047">
    <property type="entry name" value="F-box-like_dom_sf"/>
</dbReference>
<feature type="domain" description="F-box" evidence="2">
    <location>
        <begin position="25"/>
        <end position="55"/>
    </location>
</feature>
<organism evidence="3 4">
    <name type="scientific">Coffea canephora</name>
    <name type="common">Robusta coffee</name>
    <dbReference type="NCBI Taxonomy" id="49390"/>
    <lineage>
        <taxon>Eukaryota</taxon>
        <taxon>Viridiplantae</taxon>
        <taxon>Streptophyta</taxon>
        <taxon>Embryophyta</taxon>
        <taxon>Tracheophyta</taxon>
        <taxon>Spermatophyta</taxon>
        <taxon>Magnoliopsida</taxon>
        <taxon>eudicotyledons</taxon>
        <taxon>Gunneridae</taxon>
        <taxon>Pentapetalae</taxon>
        <taxon>asterids</taxon>
        <taxon>lamiids</taxon>
        <taxon>Gentianales</taxon>
        <taxon>Rubiaceae</taxon>
        <taxon>Ixoroideae</taxon>
        <taxon>Gardenieae complex</taxon>
        <taxon>Bertiereae - Coffeeae clade</taxon>
        <taxon>Coffeeae</taxon>
        <taxon>Coffea</taxon>
    </lineage>
</organism>
<dbReference type="InParanoid" id="A0A068UI95"/>
<evidence type="ECO:0000313" key="3">
    <source>
        <dbReference type="EMBL" id="CDP08017.1"/>
    </source>
</evidence>
<dbReference type="SUPFAM" id="SSF81383">
    <property type="entry name" value="F-box domain"/>
    <property type="match status" value="1"/>
</dbReference>
<dbReference type="AlphaFoldDB" id="A0A068UI95"/>
<feature type="region of interest" description="Disordered" evidence="1">
    <location>
        <begin position="1"/>
        <end position="23"/>
    </location>
</feature>
<dbReference type="Pfam" id="PF00646">
    <property type="entry name" value="F-box"/>
    <property type="match status" value="1"/>
</dbReference>
<gene>
    <name evidence="3" type="ORF">GSCOC_T00026678001</name>
</gene>
<feature type="compositionally biased region" description="Polar residues" evidence="1">
    <location>
        <begin position="1"/>
        <end position="20"/>
    </location>
</feature>
<name>A0A068UI95_COFCA</name>
<reference evidence="4" key="1">
    <citation type="journal article" date="2014" name="Science">
        <title>The coffee genome provides insight into the convergent evolution of caffeine biosynthesis.</title>
        <authorList>
            <person name="Denoeud F."/>
            <person name="Carretero-Paulet L."/>
            <person name="Dereeper A."/>
            <person name="Droc G."/>
            <person name="Guyot R."/>
            <person name="Pietrella M."/>
            <person name="Zheng C."/>
            <person name="Alberti A."/>
            <person name="Anthony F."/>
            <person name="Aprea G."/>
            <person name="Aury J.M."/>
            <person name="Bento P."/>
            <person name="Bernard M."/>
            <person name="Bocs S."/>
            <person name="Campa C."/>
            <person name="Cenci A."/>
            <person name="Combes M.C."/>
            <person name="Crouzillat D."/>
            <person name="Da Silva C."/>
            <person name="Daddiego L."/>
            <person name="De Bellis F."/>
            <person name="Dussert S."/>
            <person name="Garsmeur O."/>
            <person name="Gayraud T."/>
            <person name="Guignon V."/>
            <person name="Jahn K."/>
            <person name="Jamilloux V."/>
            <person name="Joet T."/>
            <person name="Labadie K."/>
            <person name="Lan T."/>
            <person name="Leclercq J."/>
            <person name="Lepelley M."/>
            <person name="Leroy T."/>
            <person name="Li L.T."/>
            <person name="Librado P."/>
            <person name="Lopez L."/>
            <person name="Munoz A."/>
            <person name="Noel B."/>
            <person name="Pallavicini A."/>
            <person name="Perrotta G."/>
            <person name="Poncet V."/>
            <person name="Pot D."/>
            <person name="Priyono X."/>
            <person name="Rigoreau M."/>
            <person name="Rouard M."/>
            <person name="Rozas J."/>
            <person name="Tranchant-Dubreuil C."/>
            <person name="VanBuren R."/>
            <person name="Zhang Q."/>
            <person name="Andrade A.C."/>
            <person name="Argout X."/>
            <person name="Bertrand B."/>
            <person name="de Kochko A."/>
            <person name="Graziosi G."/>
            <person name="Henry R.J."/>
            <person name="Jayarama X."/>
            <person name="Ming R."/>
            <person name="Nagai C."/>
            <person name="Rounsley S."/>
            <person name="Sankoff D."/>
            <person name="Giuliano G."/>
            <person name="Albert V.A."/>
            <person name="Wincker P."/>
            <person name="Lashermes P."/>
        </authorList>
    </citation>
    <scope>NUCLEOTIDE SEQUENCE [LARGE SCALE GENOMIC DNA]</scope>
    <source>
        <strain evidence="4">cv. DH200-94</strain>
    </source>
</reference>
<dbReference type="EMBL" id="HG739114">
    <property type="protein sequence ID" value="CDP08017.1"/>
    <property type="molecule type" value="Genomic_DNA"/>
</dbReference>
<dbReference type="Proteomes" id="UP000295252">
    <property type="component" value="Chromosome V"/>
</dbReference>
<dbReference type="Gramene" id="CDP08017">
    <property type="protein sequence ID" value="CDP08017"/>
    <property type="gene ID" value="GSCOC_T00026678001"/>
</dbReference>
<evidence type="ECO:0000256" key="1">
    <source>
        <dbReference type="SAM" id="MobiDB-lite"/>
    </source>
</evidence>
<protein>
    <recommendedName>
        <fullName evidence="2">F-box domain-containing protein</fullName>
    </recommendedName>
</protein>
<dbReference type="InterPro" id="IPR001810">
    <property type="entry name" value="F-box_dom"/>
</dbReference>
<proteinExistence type="predicted"/>
<dbReference type="PROSITE" id="PS50181">
    <property type="entry name" value="FBOX"/>
    <property type="match status" value="1"/>
</dbReference>
<keyword evidence="4" id="KW-1185">Reference proteome</keyword>
<sequence length="55" mass="6347">MEMEESSASAPNSNQLQEKQPVQEIPTINFIPDEVLEDILTRLPVKSVLRFRFKC</sequence>